<keyword evidence="4" id="KW-0963">Cytoplasm</keyword>
<feature type="domain" description="Kinesin motor" evidence="8">
    <location>
        <begin position="1523"/>
        <end position="1845"/>
    </location>
</feature>
<feature type="binding site" evidence="5">
    <location>
        <begin position="1603"/>
        <end position="1610"/>
    </location>
    <ligand>
        <name>ATP</name>
        <dbReference type="ChEBI" id="CHEBI:30616"/>
    </ligand>
</feature>
<keyword evidence="4" id="KW-0206">Cytoskeleton</keyword>
<evidence type="ECO:0000256" key="6">
    <source>
        <dbReference type="SAM" id="Coils"/>
    </source>
</evidence>
<feature type="compositionally biased region" description="Basic and acidic residues" evidence="7">
    <location>
        <begin position="1248"/>
        <end position="1269"/>
    </location>
</feature>
<evidence type="ECO:0000313" key="10">
    <source>
        <dbReference type="RefSeq" id="XP_013381307.1"/>
    </source>
</evidence>
<dbReference type="Gene3D" id="3.40.850.10">
    <property type="entry name" value="Kinesin motor domain"/>
    <property type="match status" value="1"/>
</dbReference>
<dbReference type="GO" id="GO:0008017">
    <property type="term" value="F:microtubule binding"/>
    <property type="evidence" value="ECO:0007669"/>
    <property type="project" value="InterPro"/>
</dbReference>
<dbReference type="Pfam" id="PF00225">
    <property type="entry name" value="Kinesin"/>
    <property type="match status" value="1"/>
</dbReference>
<comment type="similarity">
    <text evidence="5">Belongs to the TRAFAC class myosin-kinesin ATPase superfamily. Kinesin family.</text>
</comment>
<dbReference type="SMART" id="SM00129">
    <property type="entry name" value="KISc"/>
    <property type="match status" value="1"/>
</dbReference>
<feature type="region of interest" description="Disordered" evidence="7">
    <location>
        <begin position="1248"/>
        <end position="1272"/>
    </location>
</feature>
<dbReference type="PRINTS" id="PR00380">
    <property type="entry name" value="KINESINHEAVY"/>
</dbReference>
<sequence length="1878" mass="209469">MATREKIKRRNVRVKPETPTYKGLKDDPSLPGTYEKPGEDEGNSGGSVPQKGSVISVKEAVESNQIDSEKEKGDEEENEKTPEPGTSSQNLNPPSARGTPGKRSPSLETETRPASVASARKSPLPFLNKNVVQPIDDEQASQMGSMVSMKSSHTAKDAWIDENEEPIVRPSSGGATESRPQSAASQRHTKSPGPSIISVSEAKAENRIGDIGGDNADTQSITSRTSSPMLAPPELHGEQQAYIPYLQARNCIAKIVDDMKKMKGSHILIVQQIQDAYKDIENETQGQFNLFVLNLRHQYAEKVSTFRHVINVHREELSQKQLYWDSMLASLSKRNNELLRDKRALLIKNKIEVDQLEKEKDEITVEFTHKLDEAGIALSKANKTLEDERVQFAEKEKKYLEEIEALKKMHGEEMHVVLAQKDEEFSKKYEELRLKEEEERKVLNEALQHEKDKVTKLEEELKKMHEELENARAQAAAAGVAIVATTIKEEEHKTMAVHVESKPATDTVVTSAPVPSAVTATKVVVKDMSEEERLRMEEERNKMAEERNKMAEERERANKEREEFQEDRKKFHEERNKLVQDLTNVQRELLEVQAKYDSLKAQLGDVAELRANYEALQTQFTVVAAAVTVSSEEDKKKAEENIKKVESERIIMMEESKNLENDIKKWEEDFKQQNGREPKEEDRTDSIKEFYVMKEETDGMVHKLDTKITTLEQLKEGKVPEAPKVEPKPVTVVEPEIKTVEIKVQDPEVVAELEKTQAELADLHKQIAALQETNSKLQGEISGLQAEVLAKSASLSTVEAEKSGLLEQLKAALAAAAVSGAVTAEVSAGSTSSGGIDATVHAQLKADLENNIKELEKQLKEKEKEHDHQMKEKEREKKTMERDMKKVIKAMAKQEAGKKSDQDSQNLKLLLKAVVDEAKLVHAEVSAAAKKVETNHGAAEKETPKVMTKYDKCKQNTEAWAKKYTEKNGKAPEEADRDADAQKLFAELEKSGEEVTKAELKLTALAMLKTGVIPEKWKPAAAMMGSSATGVGKEELEKLEQQISELEDKISELESDNDTLKEKVSSLEEEDKEKAETIQQLEKELAAAKAAVTVTAGLPTTVTVDQPAAVTVTTMQKTDTVEVDLDTEQVDAELQNAQMSELQAQLDKAEAALREEQAAHENTREELEALKLQIANLREETEIQKSESDLKLKGALESLQEELKAKEKSLAESKTRADELERVQLANVPINTANEIKKLKTKIAALEKERDGKAKEATASKHKVAELEGKASNLQKSLESQKAAVEQSEAKFKQIKAEKDAQTKKLSEQFEAKEQKRAAEEKTKIAALQKKIRALEAAGAAGAAGAGAGRPERGKAGDGKSEAMLKKLQEQYAAVKKESAEKDNKLKQMEAEMKKVKADANSAQDKAKQQKHEKILKELEKKMEMEKQKSAKQAENLKTQEEELKQLKKDNDNKSNEIKKLQAEMEQLGVAASDGIKALARVEELEKEVKRLQEENHVLTENFNSERVLRKKYYNMVEDMKGKIRVYARARPMSKSELDRGNVLVLKSPDEYTVQVDSKRGLKEFQFDQIFMPEHSQEKVFEDTHNLVQSAADGYNVCIFAYGQTGSGKTYTMIGDSEQKSPGIAPRAFERIFELLEENKSKFLFKVSVYMLELYNDQLLDLFGKKSEADVKMEIKKDKKGMVFVQGAEVKDAHNAKELMALFDAGSKSRHVASTSMNAESSRSHLVVGVIIESTNRTSGTVTRGKLSLVDLAGSERVAKTNASAEQLKEANSINKSLSALGDVISALSSEQSFIPYRNNKLTMLMQDSLGGNAKTLMFVNVSPADYNVDETVISLTYASRVKLITNSASKNADNKEINRLKQVIAKLKAGEEVDEDV</sequence>
<dbReference type="CDD" id="cd01366">
    <property type="entry name" value="KISc_C_terminal"/>
    <property type="match status" value="1"/>
</dbReference>
<keyword evidence="9" id="KW-1185">Reference proteome</keyword>
<evidence type="ECO:0000256" key="3">
    <source>
        <dbReference type="ARBA" id="ARBA00022840"/>
    </source>
</evidence>
<feature type="compositionally biased region" description="Basic and acidic residues" evidence="7">
    <location>
        <begin position="1350"/>
        <end position="1398"/>
    </location>
</feature>
<dbReference type="InterPro" id="IPR001752">
    <property type="entry name" value="Kinesin_motor_dom"/>
</dbReference>
<feature type="compositionally biased region" description="Polar residues" evidence="7">
    <location>
        <begin position="173"/>
        <end position="186"/>
    </location>
</feature>
<gene>
    <name evidence="10" type="primary">LOC106152323</name>
</gene>
<dbReference type="InterPro" id="IPR027640">
    <property type="entry name" value="Kinesin-like_fam"/>
</dbReference>
<dbReference type="FunFam" id="3.40.850.10:FF:000146">
    <property type="entry name" value="Kinesin-like protein"/>
    <property type="match status" value="1"/>
</dbReference>
<feature type="region of interest" description="Disordered" evidence="7">
    <location>
        <begin position="1338"/>
        <end position="1411"/>
    </location>
</feature>
<dbReference type="STRING" id="7574.A0A1S3H5Q9"/>
<evidence type="ECO:0000256" key="7">
    <source>
        <dbReference type="SAM" id="MobiDB-lite"/>
    </source>
</evidence>
<dbReference type="PROSITE" id="PS50067">
    <property type="entry name" value="KINESIN_MOTOR_2"/>
    <property type="match status" value="1"/>
</dbReference>
<dbReference type="PANTHER" id="PTHR47972:SF16">
    <property type="entry name" value="KINESIN-LIKE PROTEIN"/>
    <property type="match status" value="1"/>
</dbReference>
<dbReference type="GO" id="GO:0003777">
    <property type="term" value="F:microtubule motor activity"/>
    <property type="evidence" value="ECO:0007669"/>
    <property type="project" value="InterPro"/>
</dbReference>
<feature type="region of interest" description="Disordered" evidence="7">
    <location>
        <begin position="860"/>
        <end position="881"/>
    </location>
</feature>
<dbReference type="PANTHER" id="PTHR47972">
    <property type="entry name" value="KINESIN-LIKE PROTEIN KLP-3"/>
    <property type="match status" value="1"/>
</dbReference>
<proteinExistence type="inferred from homology"/>
<dbReference type="KEGG" id="lak:106152323"/>
<reference evidence="10" key="1">
    <citation type="submission" date="2025-08" db="UniProtKB">
        <authorList>
            <consortium name="RefSeq"/>
        </authorList>
    </citation>
    <scope>IDENTIFICATION</scope>
    <source>
        <tissue evidence="10">Gonads</tissue>
    </source>
</reference>
<feature type="coiled-coil region" evidence="6">
    <location>
        <begin position="753"/>
        <end position="787"/>
    </location>
</feature>
<dbReference type="GO" id="GO:0005856">
    <property type="term" value="C:cytoskeleton"/>
    <property type="evidence" value="ECO:0007669"/>
    <property type="project" value="UniProtKB-SubCell"/>
</dbReference>
<dbReference type="GO" id="GO:0005524">
    <property type="term" value="F:ATP binding"/>
    <property type="evidence" value="ECO:0007669"/>
    <property type="project" value="UniProtKB-UniRule"/>
</dbReference>
<evidence type="ECO:0000256" key="1">
    <source>
        <dbReference type="ARBA" id="ARBA00004245"/>
    </source>
</evidence>
<dbReference type="InParanoid" id="A0A1S3H5Q9"/>
<dbReference type="InterPro" id="IPR019821">
    <property type="entry name" value="Kinesin_motor_CS"/>
</dbReference>
<evidence type="ECO:0000313" key="9">
    <source>
        <dbReference type="Proteomes" id="UP000085678"/>
    </source>
</evidence>
<keyword evidence="5" id="KW-0505">Motor protein</keyword>
<dbReference type="OrthoDB" id="3176171at2759"/>
<evidence type="ECO:0000259" key="8">
    <source>
        <dbReference type="PROSITE" id="PS50067"/>
    </source>
</evidence>
<comment type="subcellular location">
    <subcellularLocation>
        <location evidence="1">Cytoplasm</location>
        <location evidence="1">Cytoskeleton</location>
    </subcellularLocation>
</comment>
<dbReference type="Gene3D" id="1.20.1170.10">
    <property type="match status" value="1"/>
</dbReference>
<feature type="coiled-coil region" evidence="6">
    <location>
        <begin position="328"/>
        <end position="402"/>
    </location>
</feature>
<feature type="region of interest" description="Disordered" evidence="7">
    <location>
        <begin position="534"/>
        <end position="569"/>
    </location>
</feature>
<dbReference type="SUPFAM" id="SSF52540">
    <property type="entry name" value="P-loop containing nucleoside triphosphate hydrolases"/>
    <property type="match status" value="1"/>
</dbReference>
<dbReference type="PROSITE" id="PS00411">
    <property type="entry name" value="KINESIN_MOTOR_1"/>
    <property type="match status" value="1"/>
</dbReference>
<feature type="compositionally biased region" description="Polar residues" evidence="7">
    <location>
        <begin position="216"/>
        <end position="228"/>
    </location>
</feature>
<keyword evidence="2 5" id="KW-0547">Nucleotide-binding</keyword>
<evidence type="ECO:0000256" key="2">
    <source>
        <dbReference type="ARBA" id="ARBA00022741"/>
    </source>
</evidence>
<evidence type="ECO:0000256" key="4">
    <source>
        <dbReference type="ARBA" id="ARBA00023212"/>
    </source>
</evidence>
<name>A0A1S3H5Q9_LINAN</name>
<dbReference type="GO" id="GO:0007018">
    <property type="term" value="P:microtubule-based movement"/>
    <property type="evidence" value="ECO:0007669"/>
    <property type="project" value="InterPro"/>
</dbReference>
<feature type="coiled-coil region" evidence="6">
    <location>
        <begin position="1029"/>
        <end position="1091"/>
    </location>
</feature>
<keyword evidence="3 5" id="KW-0067">ATP-binding</keyword>
<organism evidence="9 10">
    <name type="scientific">Lingula anatina</name>
    <name type="common">Brachiopod</name>
    <name type="synonym">Lingula unguis</name>
    <dbReference type="NCBI Taxonomy" id="7574"/>
    <lineage>
        <taxon>Eukaryota</taxon>
        <taxon>Metazoa</taxon>
        <taxon>Spiralia</taxon>
        <taxon>Lophotrochozoa</taxon>
        <taxon>Brachiopoda</taxon>
        <taxon>Linguliformea</taxon>
        <taxon>Lingulata</taxon>
        <taxon>Lingulida</taxon>
        <taxon>Linguloidea</taxon>
        <taxon>Lingulidae</taxon>
        <taxon>Lingula</taxon>
    </lineage>
</organism>
<dbReference type="Proteomes" id="UP000085678">
    <property type="component" value="Unplaced"/>
</dbReference>
<feature type="compositionally biased region" description="Basic residues" evidence="7">
    <location>
        <begin position="1"/>
        <end position="13"/>
    </location>
</feature>
<feature type="coiled-coil region" evidence="6">
    <location>
        <begin position="426"/>
        <end position="481"/>
    </location>
</feature>
<protein>
    <submittedName>
        <fullName evidence="10">Nuclear mitotic apparatus protein 1</fullName>
    </submittedName>
</protein>
<dbReference type="InterPro" id="IPR036961">
    <property type="entry name" value="Kinesin_motor_dom_sf"/>
</dbReference>
<dbReference type="Gene3D" id="1.10.10.1460">
    <property type="match status" value="1"/>
</dbReference>
<accession>A0A1S3H5Q9</accession>
<feature type="compositionally biased region" description="Polar residues" evidence="7">
    <location>
        <begin position="140"/>
        <end position="152"/>
    </location>
</feature>
<feature type="region of interest" description="Disordered" evidence="7">
    <location>
        <begin position="1"/>
        <end position="233"/>
    </location>
</feature>
<keyword evidence="6" id="KW-0175">Coiled coil</keyword>
<evidence type="ECO:0000256" key="5">
    <source>
        <dbReference type="PROSITE-ProRule" id="PRU00283"/>
    </source>
</evidence>
<dbReference type="GeneID" id="106152323"/>
<dbReference type="InterPro" id="IPR027417">
    <property type="entry name" value="P-loop_NTPase"/>
</dbReference>
<dbReference type="RefSeq" id="XP_013381307.1">
    <property type="nucleotide sequence ID" value="XM_013525853.1"/>
</dbReference>